<evidence type="ECO:0000313" key="3">
    <source>
        <dbReference type="Proteomes" id="UP000553632"/>
    </source>
</evidence>
<dbReference type="AlphaFoldDB" id="A0A7J6UIE2"/>
<accession>A0A7J6UIE2</accession>
<reference evidence="3 4" key="1">
    <citation type="submission" date="2020-04" db="EMBL/GenBank/DDBJ databases">
        <title>Perkinsus olseni comparative genomics.</title>
        <authorList>
            <person name="Bogema D.R."/>
        </authorList>
    </citation>
    <scope>NUCLEOTIDE SEQUENCE [LARGE SCALE GENOMIC DNA]</scope>
    <source>
        <strain evidence="1">ATCC PRA-205</strain>
        <strain evidence="2 3">ATCC PRA-207</strain>
    </source>
</reference>
<dbReference type="EMBL" id="JABANM010017365">
    <property type="protein sequence ID" value="KAF4727885.1"/>
    <property type="molecule type" value="Genomic_DNA"/>
</dbReference>
<feature type="non-terminal residue" evidence="2">
    <location>
        <position position="293"/>
    </location>
</feature>
<evidence type="ECO:0000313" key="1">
    <source>
        <dbReference type="EMBL" id="KAF4727885.1"/>
    </source>
</evidence>
<dbReference type="Proteomes" id="UP000553632">
    <property type="component" value="Unassembled WGS sequence"/>
</dbReference>
<evidence type="ECO:0000313" key="4">
    <source>
        <dbReference type="Proteomes" id="UP000574390"/>
    </source>
</evidence>
<protein>
    <submittedName>
        <fullName evidence="2">Uncharacterized protein</fullName>
    </submittedName>
</protein>
<organism evidence="2 3">
    <name type="scientific">Perkinsus olseni</name>
    <name type="common">Perkinsus atlanticus</name>
    <dbReference type="NCBI Taxonomy" id="32597"/>
    <lineage>
        <taxon>Eukaryota</taxon>
        <taxon>Sar</taxon>
        <taxon>Alveolata</taxon>
        <taxon>Perkinsozoa</taxon>
        <taxon>Perkinsea</taxon>
        <taxon>Perkinsida</taxon>
        <taxon>Perkinsidae</taxon>
        <taxon>Perkinsus</taxon>
    </lineage>
</organism>
<evidence type="ECO:0000313" key="2">
    <source>
        <dbReference type="EMBL" id="KAF4757012.1"/>
    </source>
</evidence>
<gene>
    <name evidence="1" type="ORF">FOZ62_032329</name>
    <name evidence="2" type="ORF">FOZ63_006439</name>
</gene>
<comment type="caution">
    <text evidence="2">The sequence shown here is derived from an EMBL/GenBank/DDBJ whole genome shotgun (WGS) entry which is preliminary data.</text>
</comment>
<name>A0A7J6UIE2_PEROL</name>
<proteinExistence type="predicted"/>
<keyword evidence="3" id="KW-1185">Reference proteome</keyword>
<sequence>DASVKTADSIRIMESGVATLKKWGRQAQAWRLLLPMAQISDDKKYLDEASQVIEGLPEAERDLAKQAVTHTVYCGFLNKTIVPSGVFEQGPTDLSSPIRVLSSSTPKFWATQFLRYVSSVLPSAAFAAINRWWSSFKFISVMQPTEVVQQNPLARSPLAVDQDCAIFAMRMVKLMQQGPDIFTEQQVSNLKTDEDKYRFNIVTGRCLHDDGKGLDFTCYCKNIVPDKFERLQQCWKTHQSRDSCRMEVFDLCDSVRASWSDLMLKLAPGSDAVVKDVKARQDRQASRGVSSVL</sequence>
<dbReference type="Proteomes" id="UP000574390">
    <property type="component" value="Unassembled WGS sequence"/>
</dbReference>
<dbReference type="EMBL" id="JABANO010003166">
    <property type="protein sequence ID" value="KAF4757012.1"/>
    <property type="molecule type" value="Genomic_DNA"/>
</dbReference>